<organism evidence="4 5">
    <name type="scientific">Capnocytophaga granulosa</name>
    <dbReference type="NCBI Taxonomy" id="45242"/>
    <lineage>
        <taxon>Bacteria</taxon>
        <taxon>Pseudomonadati</taxon>
        <taxon>Bacteroidota</taxon>
        <taxon>Flavobacteriia</taxon>
        <taxon>Flavobacteriales</taxon>
        <taxon>Flavobacteriaceae</taxon>
        <taxon>Capnocytophaga</taxon>
    </lineage>
</organism>
<dbReference type="PROSITE" id="PS51257">
    <property type="entry name" value="PROKAR_LIPOPROTEIN"/>
    <property type="match status" value="1"/>
</dbReference>
<dbReference type="GeneID" id="85016043"/>
<sequence>MRKILLTFSLLLGLFLVSCSSNNPKAVAGKFLKAVNKLDFKEAKKYCDKDTQDLLSLMESFSKGEEADKAKANAHDDDFIITKVEENGDKAKVYYKTKESEKETSLDLKKVDGKWLVSIDKEQGGKEQGGGAHDHDEDETNIPEEDDTTPDDAPEAQDSIPAAQ</sequence>
<feature type="region of interest" description="Disordered" evidence="1">
    <location>
        <begin position="119"/>
        <end position="164"/>
    </location>
</feature>
<evidence type="ECO:0000313" key="4">
    <source>
        <dbReference type="EMBL" id="SDX08978.1"/>
    </source>
</evidence>
<dbReference type="Proteomes" id="UP000182771">
    <property type="component" value="Unassembled WGS sequence"/>
</dbReference>
<dbReference type="Gene3D" id="3.10.450.50">
    <property type="match status" value="1"/>
</dbReference>
<accession>A0A1H2YW44</accession>
<gene>
    <name evidence="4" type="ORF">SAMN05444420_10830</name>
</gene>
<dbReference type="RefSeq" id="WP_016421112.1">
    <property type="nucleotide sequence ID" value="NZ_FNND01000008.1"/>
</dbReference>
<feature type="domain" description="DUF4878" evidence="3">
    <location>
        <begin position="17"/>
        <end position="117"/>
    </location>
</feature>
<dbReference type="InterPro" id="IPR024267">
    <property type="entry name" value="DUF4878"/>
</dbReference>
<feature type="compositionally biased region" description="Acidic residues" evidence="1">
    <location>
        <begin position="136"/>
        <end position="155"/>
    </location>
</feature>
<evidence type="ECO:0000259" key="3">
    <source>
        <dbReference type="Pfam" id="PF12870"/>
    </source>
</evidence>
<dbReference type="AlphaFoldDB" id="A0A1H2YW44"/>
<reference evidence="4 5" key="1">
    <citation type="submission" date="2016-10" db="EMBL/GenBank/DDBJ databases">
        <authorList>
            <person name="Varghese N."/>
            <person name="Submissions S."/>
        </authorList>
    </citation>
    <scope>NUCLEOTIDE SEQUENCE [LARGE SCALE GENOMIC DNA]</scope>
    <source>
        <strain evidence="4 5">DSM 11449</strain>
    </source>
</reference>
<dbReference type="OrthoDB" id="598024at2"/>
<dbReference type="EMBL" id="FNND01000008">
    <property type="protein sequence ID" value="SDX08978.1"/>
    <property type="molecule type" value="Genomic_DNA"/>
</dbReference>
<keyword evidence="2" id="KW-0732">Signal</keyword>
<protein>
    <recommendedName>
        <fullName evidence="3">DUF4878 domain-containing protein</fullName>
    </recommendedName>
</protein>
<dbReference type="Pfam" id="PF12870">
    <property type="entry name" value="DUF4878"/>
    <property type="match status" value="1"/>
</dbReference>
<evidence type="ECO:0000256" key="1">
    <source>
        <dbReference type="SAM" id="MobiDB-lite"/>
    </source>
</evidence>
<feature type="signal peptide" evidence="2">
    <location>
        <begin position="1"/>
        <end position="20"/>
    </location>
</feature>
<proteinExistence type="predicted"/>
<evidence type="ECO:0000256" key="2">
    <source>
        <dbReference type="SAM" id="SignalP"/>
    </source>
</evidence>
<evidence type="ECO:0000313" key="5">
    <source>
        <dbReference type="Proteomes" id="UP000182771"/>
    </source>
</evidence>
<feature type="chain" id="PRO_5029018457" description="DUF4878 domain-containing protein" evidence="2">
    <location>
        <begin position="21"/>
        <end position="164"/>
    </location>
</feature>
<name>A0A1H2YW44_9FLAO</name>
<comment type="caution">
    <text evidence="4">The sequence shown here is derived from an EMBL/GenBank/DDBJ whole genome shotgun (WGS) entry which is preliminary data.</text>
</comment>
<keyword evidence="5" id="KW-1185">Reference proteome</keyword>